<dbReference type="EMBL" id="JACASE010000012">
    <property type="protein sequence ID" value="KAF6422866.1"/>
    <property type="molecule type" value="Genomic_DNA"/>
</dbReference>
<organism evidence="1 2">
    <name type="scientific">Rousettus aegyptiacus</name>
    <name type="common">Egyptian fruit bat</name>
    <name type="synonym">Pteropus aegyptiacus</name>
    <dbReference type="NCBI Taxonomy" id="9407"/>
    <lineage>
        <taxon>Eukaryota</taxon>
        <taxon>Metazoa</taxon>
        <taxon>Chordata</taxon>
        <taxon>Craniata</taxon>
        <taxon>Vertebrata</taxon>
        <taxon>Euteleostomi</taxon>
        <taxon>Mammalia</taxon>
        <taxon>Eutheria</taxon>
        <taxon>Laurasiatheria</taxon>
        <taxon>Chiroptera</taxon>
        <taxon>Yinpterochiroptera</taxon>
        <taxon>Pteropodoidea</taxon>
        <taxon>Pteropodidae</taxon>
        <taxon>Rousettinae</taxon>
        <taxon>Rousettus</taxon>
    </lineage>
</organism>
<reference evidence="1 2" key="1">
    <citation type="journal article" date="2020" name="Nature">
        <title>Six reference-quality genomes reveal evolution of bat adaptations.</title>
        <authorList>
            <person name="Jebb D."/>
            <person name="Huang Z."/>
            <person name="Pippel M."/>
            <person name="Hughes G.M."/>
            <person name="Lavrichenko K."/>
            <person name="Devanna P."/>
            <person name="Winkler S."/>
            <person name="Jermiin L.S."/>
            <person name="Skirmuntt E.C."/>
            <person name="Katzourakis A."/>
            <person name="Burkitt-Gray L."/>
            <person name="Ray D.A."/>
            <person name="Sullivan K.A.M."/>
            <person name="Roscito J.G."/>
            <person name="Kirilenko B.M."/>
            <person name="Davalos L.M."/>
            <person name="Corthals A.P."/>
            <person name="Power M.L."/>
            <person name="Jones G."/>
            <person name="Ransome R.D."/>
            <person name="Dechmann D.K.N."/>
            <person name="Locatelli A.G."/>
            <person name="Puechmaille S.J."/>
            <person name="Fedrigo O."/>
            <person name="Jarvis E.D."/>
            <person name="Hiller M."/>
            <person name="Vernes S.C."/>
            <person name="Myers E.W."/>
            <person name="Teeling E.C."/>
        </authorList>
    </citation>
    <scope>NUCLEOTIDE SEQUENCE [LARGE SCALE GENOMIC DNA]</scope>
    <source>
        <strain evidence="1">MRouAeg1</strain>
        <tissue evidence="1">Muscle</tissue>
    </source>
</reference>
<sequence>MAPTVWRTSFGNEQQMESGEKQLCCEQQRSVKIPLDTRPNPLERNSQLGLAVSNMPGQPSVRHSGCVSLDSISLPLTSDHQDKHGQWITVITLCSYPLFRSKAGYQLCVLHFASHIYCAGLKQQSHLDIGHLSILLPFPQSTDCSLMLVIGLFSVTSASPTAAYSAF</sequence>
<keyword evidence="2" id="KW-1185">Reference proteome</keyword>
<evidence type="ECO:0000313" key="2">
    <source>
        <dbReference type="Proteomes" id="UP000593571"/>
    </source>
</evidence>
<comment type="caution">
    <text evidence="1">The sequence shown here is derived from an EMBL/GenBank/DDBJ whole genome shotgun (WGS) entry which is preliminary data.</text>
</comment>
<proteinExistence type="predicted"/>
<name>A0A7J8DIK8_ROUAE</name>
<dbReference type="Proteomes" id="UP000593571">
    <property type="component" value="Unassembled WGS sequence"/>
</dbReference>
<protein>
    <submittedName>
        <fullName evidence="1">Uncharacterized protein</fullName>
    </submittedName>
</protein>
<dbReference type="AlphaFoldDB" id="A0A7J8DIK8"/>
<gene>
    <name evidence="1" type="ORF">HJG63_008655</name>
</gene>
<accession>A0A7J8DIK8</accession>
<evidence type="ECO:0000313" key="1">
    <source>
        <dbReference type="EMBL" id="KAF6422866.1"/>
    </source>
</evidence>